<dbReference type="GO" id="GO:0046872">
    <property type="term" value="F:metal ion binding"/>
    <property type="evidence" value="ECO:0007669"/>
    <property type="project" value="UniProtKB-KW"/>
</dbReference>
<evidence type="ECO:0000256" key="1">
    <source>
        <dbReference type="ARBA" id="ARBA00005495"/>
    </source>
</evidence>
<dbReference type="PROSITE" id="PS51891">
    <property type="entry name" value="CENP_V_GFA"/>
    <property type="match status" value="1"/>
</dbReference>
<evidence type="ECO:0000256" key="2">
    <source>
        <dbReference type="ARBA" id="ARBA00022723"/>
    </source>
</evidence>
<name>A0A1X7S439_ZYMT9</name>
<sequence length="160" mass="17103">MATFHVKASSNHAFNINNILHPLSIMPNGSCVCGDWTYEYSGEPGGVAVCHCKPCQKTAGLNGSYNLIIPEGNFKKLSGSDFKYSRKGDSGKSVNYSNCGKCATVMIADIEAMPGVVLVKGGTLDDESVMAKAEPKVELYTKNRPSWCGAWSGAEQKESA</sequence>
<gene>
    <name evidence="6" type="ORF">ZT3D7_G9613</name>
</gene>
<evidence type="ECO:0000259" key="5">
    <source>
        <dbReference type="PROSITE" id="PS51891"/>
    </source>
</evidence>
<dbReference type="Proteomes" id="UP000215127">
    <property type="component" value="Chromosome 10"/>
</dbReference>
<dbReference type="PANTHER" id="PTHR33337">
    <property type="entry name" value="GFA DOMAIN-CONTAINING PROTEIN"/>
    <property type="match status" value="1"/>
</dbReference>
<keyword evidence="3" id="KW-0862">Zinc</keyword>
<feature type="domain" description="CENP-V/GFA" evidence="5">
    <location>
        <begin position="27"/>
        <end position="148"/>
    </location>
</feature>
<comment type="similarity">
    <text evidence="1">Belongs to the Gfa family.</text>
</comment>
<evidence type="ECO:0000313" key="6">
    <source>
        <dbReference type="EMBL" id="SMQ54458.1"/>
    </source>
</evidence>
<dbReference type="InterPro" id="IPR011057">
    <property type="entry name" value="Mss4-like_sf"/>
</dbReference>
<proteinExistence type="inferred from homology"/>
<protein>
    <recommendedName>
        <fullName evidence="5">CENP-V/GFA domain-containing protein</fullName>
    </recommendedName>
</protein>
<dbReference type="PANTHER" id="PTHR33337:SF30">
    <property type="entry name" value="DUF636 DOMAIN PROTEIN (AFU_ORTHOLOGUE AFUA_1G03180)"/>
    <property type="match status" value="1"/>
</dbReference>
<keyword evidence="7" id="KW-1185">Reference proteome</keyword>
<dbReference type="Pfam" id="PF04828">
    <property type="entry name" value="GFA"/>
    <property type="match status" value="1"/>
</dbReference>
<dbReference type="InterPro" id="IPR006913">
    <property type="entry name" value="CENP-V/GFA"/>
</dbReference>
<keyword evidence="4" id="KW-0456">Lyase</keyword>
<accession>A0A1X7S439</accession>
<keyword evidence="2" id="KW-0479">Metal-binding</keyword>
<dbReference type="EMBL" id="LT853701">
    <property type="protein sequence ID" value="SMQ54458.1"/>
    <property type="molecule type" value="Genomic_DNA"/>
</dbReference>
<dbReference type="AlphaFoldDB" id="A0A1X7S439"/>
<evidence type="ECO:0000256" key="3">
    <source>
        <dbReference type="ARBA" id="ARBA00022833"/>
    </source>
</evidence>
<evidence type="ECO:0000313" key="7">
    <source>
        <dbReference type="Proteomes" id="UP000215127"/>
    </source>
</evidence>
<evidence type="ECO:0000256" key="4">
    <source>
        <dbReference type="ARBA" id="ARBA00023239"/>
    </source>
</evidence>
<reference evidence="6 7" key="1">
    <citation type="submission" date="2016-06" db="EMBL/GenBank/DDBJ databases">
        <authorList>
            <person name="Kjaerup R.B."/>
            <person name="Dalgaard T.S."/>
            <person name="Juul-Madsen H.R."/>
        </authorList>
    </citation>
    <scope>NUCLEOTIDE SEQUENCE [LARGE SCALE GENOMIC DNA]</scope>
</reference>
<dbReference type="SUPFAM" id="SSF51316">
    <property type="entry name" value="Mss4-like"/>
    <property type="match status" value="1"/>
</dbReference>
<dbReference type="Gene3D" id="3.90.1590.10">
    <property type="entry name" value="glutathione-dependent formaldehyde- activating enzyme (gfa)"/>
    <property type="match status" value="1"/>
</dbReference>
<dbReference type="GO" id="GO:0016846">
    <property type="term" value="F:carbon-sulfur lyase activity"/>
    <property type="evidence" value="ECO:0007669"/>
    <property type="project" value="InterPro"/>
</dbReference>
<organism evidence="6 7">
    <name type="scientific">Zymoseptoria tritici (strain ST99CH_3D7)</name>
    <dbReference type="NCBI Taxonomy" id="1276538"/>
    <lineage>
        <taxon>Eukaryota</taxon>
        <taxon>Fungi</taxon>
        <taxon>Dikarya</taxon>
        <taxon>Ascomycota</taxon>
        <taxon>Pezizomycotina</taxon>
        <taxon>Dothideomycetes</taxon>
        <taxon>Dothideomycetidae</taxon>
        <taxon>Mycosphaerellales</taxon>
        <taxon>Mycosphaerellaceae</taxon>
        <taxon>Zymoseptoria</taxon>
    </lineage>
</organism>